<dbReference type="InterPro" id="IPR029044">
    <property type="entry name" value="Nucleotide-diphossugar_trans"/>
</dbReference>
<dbReference type="SUPFAM" id="SSF53448">
    <property type="entry name" value="Nucleotide-diphospho-sugar transferases"/>
    <property type="match status" value="1"/>
</dbReference>
<dbReference type="EMBL" id="BAAADE010000022">
    <property type="protein sequence ID" value="GAA0616071.1"/>
    <property type="molecule type" value="Genomic_DNA"/>
</dbReference>
<dbReference type="Proteomes" id="UP001424441">
    <property type="component" value="Unassembled WGS sequence"/>
</dbReference>
<organism evidence="1 2">
    <name type="scientific">Paenochrobactrum glaciei</name>
    <dbReference type="NCBI Taxonomy" id="486407"/>
    <lineage>
        <taxon>Bacteria</taxon>
        <taxon>Pseudomonadati</taxon>
        <taxon>Pseudomonadota</taxon>
        <taxon>Alphaproteobacteria</taxon>
        <taxon>Hyphomicrobiales</taxon>
        <taxon>Brucellaceae</taxon>
        <taxon>Paenochrobactrum</taxon>
    </lineage>
</organism>
<protein>
    <submittedName>
        <fullName evidence="1">Uncharacterized protein</fullName>
    </submittedName>
</protein>
<keyword evidence="2" id="KW-1185">Reference proteome</keyword>
<evidence type="ECO:0000313" key="2">
    <source>
        <dbReference type="Proteomes" id="UP001424441"/>
    </source>
</evidence>
<evidence type="ECO:0000313" key="1">
    <source>
        <dbReference type="EMBL" id="GAA0616071.1"/>
    </source>
</evidence>
<gene>
    <name evidence="1" type="ORF">GCM10008943_33680</name>
</gene>
<sequence>MAGGNTIVFNSAAFSIVRESAMKTKFLHHDWWCYQVLMGAGGKVYYDPKPQIDYRQHQNNVFGKNTGHAAILKRISGLLSGQYSQWIDNNLLALEACHSLLTADNLSIVRGLQEARRRGGISCAIFLWKNGIKRQTCVANIGLYVSVLLPRK</sequence>
<proteinExistence type="predicted"/>
<name>A0ABN1GPX8_9HYPH</name>
<accession>A0ABN1GPX8</accession>
<comment type="caution">
    <text evidence="1">The sequence shown here is derived from an EMBL/GenBank/DDBJ whole genome shotgun (WGS) entry which is preliminary data.</text>
</comment>
<reference evidence="1 2" key="1">
    <citation type="journal article" date="2019" name="Int. J. Syst. Evol. Microbiol.">
        <title>The Global Catalogue of Microorganisms (GCM) 10K type strain sequencing project: providing services to taxonomists for standard genome sequencing and annotation.</title>
        <authorList>
            <consortium name="The Broad Institute Genomics Platform"/>
            <consortium name="The Broad Institute Genome Sequencing Center for Infectious Disease"/>
            <person name="Wu L."/>
            <person name="Ma J."/>
        </authorList>
    </citation>
    <scope>NUCLEOTIDE SEQUENCE [LARGE SCALE GENOMIC DNA]</scope>
    <source>
        <strain evidence="1 2">JCM 15115</strain>
    </source>
</reference>